<evidence type="ECO:0000313" key="2">
    <source>
        <dbReference type="EMBL" id="ELU37241.1"/>
    </source>
</evidence>
<reference evidence="2 3" key="1">
    <citation type="journal article" date="2013" name="Nat. Commun.">
        <title>The evolution and pathogenic mechanisms of the rice sheath blight pathogen.</title>
        <authorList>
            <person name="Zheng A."/>
            <person name="Lin R."/>
            <person name="Xu L."/>
            <person name="Qin P."/>
            <person name="Tang C."/>
            <person name="Ai P."/>
            <person name="Zhang D."/>
            <person name="Liu Y."/>
            <person name="Sun Z."/>
            <person name="Feng H."/>
            <person name="Wang Y."/>
            <person name="Chen Y."/>
            <person name="Liang X."/>
            <person name="Fu R."/>
            <person name="Li Q."/>
            <person name="Zhang J."/>
            <person name="Yu X."/>
            <person name="Xie Z."/>
            <person name="Ding L."/>
            <person name="Guan P."/>
            <person name="Tang J."/>
            <person name="Liang Y."/>
            <person name="Wang S."/>
            <person name="Deng Q."/>
            <person name="Li S."/>
            <person name="Zhu J."/>
            <person name="Wang L."/>
            <person name="Liu H."/>
            <person name="Li P."/>
        </authorList>
    </citation>
    <scope>NUCLEOTIDE SEQUENCE [LARGE SCALE GENOMIC DNA]</scope>
    <source>
        <strain evidence="3">AG-1 IA</strain>
    </source>
</reference>
<feature type="compositionally biased region" description="Low complexity" evidence="1">
    <location>
        <begin position="151"/>
        <end position="165"/>
    </location>
</feature>
<evidence type="ECO:0000313" key="3">
    <source>
        <dbReference type="Proteomes" id="UP000011668"/>
    </source>
</evidence>
<keyword evidence="3" id="KW-1185">Reference proteome</keyword>
<sequence>MHTHLKTTNFPSYLARFARSWSSYFRWWTDVVGARIGSQVRGYIPYIRCQRLTAALGGEEAYQTVGQHDTHRRAQRPLIAVQSCIATKYPCWSPIHYYLLSIRDMQACAYSGNTNIDVGEDPIVDPLVENLEHLKVDDTRIKREQSDESDSGSSISSRLQSSHSSTTHTYPNIKYLPRTRAPNSENISIKISWEAGQLLLNDRGKIKLWTAV</sequence>
<comment type="caution">
    <text evidence="2">The sequence shown here is derived from an EMBL/GenBank/DDBJ whole genome shotgun (WGS) entry which is preliminary data.</text>
</comment>
<dbReference type="HOGENOM" id="CLU_1300428_0_0_1"/>
<dbReference type="EMBL" id="AFRT01002773">
    <property type="protein sequence ID" value="ELU37241.1"/>
    <property type="molecule type" value="Genomic_DNA"/>
</dbReference>
<protein>
    <submittedName>
        <fullName evidence="2">Uncharacterized protein</fullName>
    </submittedName>
</protein>
<dbReference type="AlphaFoldDB" id="L8WGC6"/>
<name>L8WGC6_THACA</name>
<evidence type="ECO:0000256" key="1">
    <source>
        <dbReference type="SAM" id="MobiDB-lite"/>
    </source>
</evidence>
<dbReference type="Proteomes" id="UP000011668">
    <property type="component" value="Unassembled WGS sequence"/>
</dbReference>
<feature type="region of interest" description="Disordered" evidence="1">
    <location>
        <begin position="138"/>
        <end position="177"/>
    </location>
</feature>
<proteinExistence type="predicted"/>
<organism evidence="2 3">
    <name type="scientific">Thanatephorus cucumeris (strain AG1-IA)</name>
    <name type="common">Rice sheath blight fungus</name>
    <name type="synonym">Rhizoctonia solani</name>
    <dbReference type="NCBI Taxonomy" id="983506"/>
    <lineage>
        <taxon>Eukaryota</taxon>
        <taxon>Fungi</taxon>
        <taxon>Dikarya</taxon>
        <taxon>Basidiomycota</taxon>
        <taxon>Agaricomycotina</taxon>
        <taxon>Agaricomycetes</taxon>
        <taxon>Cantharellales</taxon>
        <taxon>Ceratobasidiaceae</taxon>
        <taxon>Rhizoctonia</taxon>
        <taxon>Rhizoctonia solani AG-1</taxon>
    </lineage>
</organism>
<accession>L8WGC6</accession>
<gene>
    <name evidence="2" type="ORF">AG1IA_08730</name>
</gene>